<dbReference type="InterPro" id="IPR024465">
    <property type="entry name" value="DUF2399"/>
</dbReference>
<feature type="region of interest" description="Disordered" evidence="1">
    <location>
        <begin position="332"/>
        <end position="358"/>
    </location>
</feature>
<sequence length="559" mass="61080">MAATVRSRLQRRTRAGPDSAAIRRRLQLLHAGKLRPRAASCAAGRGFCRHRRRSARALLGTDPRVRPGLRCDQRARVGLLRRTAGRSHRATATPRRHRRRTCLALDLGRANPAARRRPEPEVPRRMSSSEAKLQRLLGGPALLSLRQRLRRHFERQSEGETRVTLQLTKLSAGEHEALALLTGRTSRTTRSMRIDITQIDAALQAAGICCSLRVALERLDGPIQNRAAERAAIQAAWSEATQYRGGDARLQAWLDTPAAGPQLKRLARQDATAAQTLVRQADAVLRGLPAPGLARAQLAAQTLGNAHALDAGQPVASIVLAAWRYAEATMAPSRQEALTDPEGEFDGDEADDRGEGTSLAHERARDIWARAGILVNELARPALMLNLPILEQVTASWIAGEPAYLSLRQLVRTPPAWAVKDAPVFVCENPNLLAIAADRLGARCAPLVCTDGMPAAAQRALLTQLLHAGARLYYHGDFDWPGLRIANHVIRTWRAIPWRLAASDYEAAVKAAPHVRRDLDETDAVAVWDPLLTPAMHGHGLSIAEEAVADGLIEDLRPT</sequence>
<dbReference type="EMBL" id="CP002820">
    <property type="protein sequence ID" value="AEG70911.1"/>
    <property type="molecule type" value="Genomic_DNA"/>
</dbReference>
<evidence type="ECO:0000313" key="4">
    <source>
        <dbReference type="EMBL" id="AEG70911.1"/>
    </source>
</evidence>
<evidence type="ECO:0000259" key="2">
    <source>
        <dbReference type="Pfam" id="PF09664"/>
    </source>
</evidence>
<dbReference type="InterPro" id="IPR013495">
    <property type="entry name" value="CHP02679"/>
</dbReference>
<evidence type="ECO:0000259" key="3">
    <source>
        <dbReference type="Pfam" id="PF11796"/>
    </source>
</evidence>
<proteinExistence type="predicted"/>
<dbReference type="AlphaFoldDB" id="F6G7H5"/>
<dbReference type="HOGENOM" id="CLU_035709_0_0_4"/>
<dbReference type="KEGG" id="rsn:RSPO_m00270"/>
<dbReference type="Proteomes" id="UP000007953">
    <property type="component" value="Plasmid megaplasmid"/>
</dbReference>
<dbReference type="Pfam" id="PF11796">
    <property type="entry name" value="DUF3323"/>
    <property type="match status" value="1"/>
</dbReference>
<protein>
    <recommendedName>
        <fullName evidence="6">TIGR02679 family protein</fullName>
    </recommendedName>
</protein>
<dbReference type="NCBIfam" id="TIGR02679">
    <property type="entry name" value="TIGR02679 family protein"/>
    <property type="match status" value="1"/>
</dbReference>
<dbReference type="Pfam" id="PF09664">
    <property type="entry name" value="DUF2399"/>
    <property type="match status" value="1"/>
</dbReference>
<feature type="domain" description="Conserved hypothetical protein CHP02679 N terminus" evidence="3">
    <location>
        <begin position="164"/>
        <end position="388"/>
    </location>
</feature>
<evidence type="ECO:0008006" key="6">
    <source>
        <dbReference type="Google" id="ProtNLM"/>
    </source>
</evidence>
<feature type="region of interest" description="Disordered" evidence="1">
    <location>
        <begin position="110"/>
        <end position="130"/>
    </location>
</feature>
<name>F6G7H5_RALS8</name>
<gene>
    <name evidence="4" type="ordered locus">RSPO_m00270</name>
</gene>
<accession>F6G7H5</accession>
<dbReference type="PATRIC" id="fig|1031711.3.peg.3533"/>
<evidence type="ECO:0000313" key="5">
    <source>
        <dbReference type="Proteomes" id="UP000007953"/>
    </source>
</evidence>
<dbReference type="InterPro" id="IPR024466">
    <property type="entry name" value="CHP02679_N"/>
</dbReference>
<feature type="domain" description="DUF2399" evidence="2">
    <location>
        <begin position="404"/>
        <end position="556"/>
    </location>
</feature>
<keyword evidence="4" id="KW-0614">Plasmid</keyword>
<evidence type="ECO:0000256" key="1">
    <source>
        <dbReference type="SAM" id="MobiDB-lite"/>
    </source>
</evidence>
<organism evidence="4 5">
    <name type="scientific">Ralstonia solanacearum (strain Po82)</name>
    <dbReference type="NCBI Taxonomy" id="1031711"/>
    <lineage>
        <taxon>Bacteria</taxon>
        <taxon>Pseudomonadati</taxon>
        <taxon>Pseudomonadota</taxon>
        <taxon>Betaproteobacteria</taxon>
        <taxon>Burkholderiales</taxon>
        <taxon>Burkholderiaceae</taxon>
        <taxon>Ralstonia</taxon>
        <taxon>Ralstonia solanacearum species complex</taxon>
    </lineage>
</organism>
<reference evidence="4 5" key="1">
    <citation type="journal article" date="2011" name="J. Bacteriol.">
        <title>Complete genome sequence of the plant pathogen Ralstonia solanacearum strain Po82.</title>
        <authorList>
            <person name="Xu J."/>
            <person name="Zheng H.J."/>
            <person name="Liu L."/>
            <person name="Pan Z.C."/>
            <person name="Prior P."/>
            <person name="Tang B."/>
            <person name="Xu J.S."/>
            <person name="Zhang H."/>
            <person name="Tian Q."/>
            <person name="Zhang L.Q."/>
            <person name="Feng J."/>
        </authorList>
    </citation>
    <scope>NUCLEOTIDE SEQUENCE [LARGE SCALE GENOMIC DNA]</scope>
    <source>
        <strain evidence="5">Po82</strain>
    </source>
</reference>
<feature type="compositionally biased region" description="Acidic residues" evidence="1">
    <location>
        <begin position="339"/>
        <end position="352"/>
    </location>
</feature>
<geneLocation type="plasmid" evidence="5"/>